<dbReference type="AlphaFoldDB" id="X1KBA9"/>
<feature type="non-terminal residue" evidence="2">
    <location>
        <position position="1"/>
    </location>
</feature>
<dbReference type="InterPro" id="IPR049945">
    <property type="entry name" value="AAA_22"/>
</dbReference>
<evidence type="ECO:0000259" key="1">
    <source>
        <dbReference type="Pfam" id="PF13401"/>
    </source>
</evidence>
<accession>X1KBA9</accession>
<dbReference type="InterPro" id="IPR027417">
    <property type="entry name" value="P-loop_NTPase"/>
</dbReference>
<dbReference type="Pfam" id="PF13401">
    <property type="entry name" value="AAA_22"/>
    <property type="match status" value="1"/>
</dbReference>
<dbReference type="SUPFAM" id="SSF52540">
    <property type="entry name" value="P-loop containing nucleoside triphosphate hydrolases"/>
    <property type="match status" value="1"/>
</dbReference>
<name>X1KBA9_9ZZZZ</name>
<protein>
    <recommendedName>
        <fullName evidence="1">ORC1/DEAH AAA+ ATPase domain-containing protein</fullName>
    </recommendedName>
</protein>
<feature type="domain" description="ORC1/DEAH AAA+ ATPase" evidence="1">
    <location>
        <begin position="93"/>
        <end position="223"/>
    </location>
</feature>
<comment type="caution">
    <text evidence="2">The sequence shown here is derived from an EMBL/GenBank/DDBJ whole genome shotgun (WGS) entry which is preliminary data.</text>
</comment>
<dbReference type="Gene3D" id="3.40.50.300">
    <property type="entry name" value="P-loop containing nucleotide triphosphate hydrolases"/>
    <property type="match status" value="1"/>
</dbReference>
<proteinExistence type="predicted"/>
<dbReference type="EMBL" id="BARU01041356">
    <property type="protein sequence ID" value="GAH87474.1"/>
    <property type="molecule type" value="Genomic_DNA"/>
</dbReference>
<gene>
    <name evidence="2" type="ORF">S03H2_63780</name>
</gene>
<sequence length="223" mass="25694">DNQGVDHSKIKTTQGIVEKIYTYIKVQTSLGETESTPEGADWWERYKLDADPFKTKISISDDDIADLVVMTPIFNTYNRRLTMKPDWFFENRILLCGELGSGKTTLWRYLQKTYSDQLDFVAISIRGPFKSHEAIDNAFRKKLLREISGETGRSGDEITDSEIIDAINTRRSKSPQYHGCIIFIDDLHKNSNYQVTKEFFIHLQGFCERLFNTQDEVGFIIAG</sequence>
<feature type="non-terminal residue" evidence="2">
    <location>
        <position position="223"/>
    </location>
</feature>
<organism evidence="2">
    <name type="scientific">marine sediment metagenome</name>
    <dbReference type="NCBI Taxonomy" id="412755"/>
    <lineage>
        <taxon>unclassified sequences</taxon>
        <taxon>metagenomes</taxon>
        <taxon>ecological metagenomes</taxon>
    </lineage>
</organism>
<reference evidence="2" key="1">
    <citation type="journal article" date="2014" name="Front. Microbiol.">
        <title>High frequency of phylogenetically diverse reductive dehalogenase-homologous genes in deep subseafloor sedimentary metagenomes.</title>
        <authorList>
            <person name="Kawai M."/>
            <person name="Futagami T."/>
            <person name="Toyoda A."/>
            <person name="Takaki Y."/>
            <person name="Nishi S."/>
            <person name="Hori S."/>
            <person name="Arai W."/>
            <person name="Tsubouchi T."/>
            <person name="Morono Y."/>
            <person name="Uchiyama I."/>
            <person name="Ito T."/>
            <person name="Fujiyama A."/>
            <person name="Inagaki F."/>
            <person name="Takami H."/>
        </authorList>
    </citation>
    <scope>NUCLEOTIDE SEQUENCE</scope>
    <source>
        <strain evidence="2">Expedition CK06-06</strain>
    </source>
</reference>
<dbReference type="GO" id="GO:0016887">
    <property type="term" value="F:ATP hydrolysis activity"/>
    <property type="evidence" value="ECO:0007669"/>
    <property type="project" value="InterPro"/>
</dbReference>
<evidence type="ECO:0000313" key="2">
    <source>
        <dbReference type="EMBL" id="GAH87474.1"/>
    </source>
</evidence>